<protein>
    <submittedName>
        <fullName evidence="1">Uncharacterized protein</fullName>
    </submittedName>
</protein>
<evidence type="ECO:0000313" key="2">
    <source>
        <dbReference type="Proteomes" id="UP000186601"/>
    </source>
</evidence>
<gene>
    <name evidence="1" type="ORF">PHLCEN_2v13266</name>
</gene>
<dbReference type="AlphaFoldDB" id="A0A2R6NEN4"/>
<dbReference type="EMBL" id="MLYV02001309">
    <property type="protein sequence ID" value="PSR70825.1"/>
    <property type="molecule type" value="Genomic_DNA"/>
</dbReference>
<dbReference type="Proteomes" id="UP000186601">
    <property type="component" value="Unassembled WGS sequence"/>
</dbReference>
<accession>A0A2R6NEN4</accession>
<sequence length="83" mass="8799">MPTYGNASRRCTCAGKLMEQIDKVSSLLPRPPSVPPSFFPLVCEKLLLETMPGVVTMCTPSLLAGSGILFRRLGGTGNSRSSA</sequence>
<proteinExistence type="predicted"/>
<name>A0A2R6NEN4_9APHY</name>
<organism evidence="1 2">
    <name type="scientific">Hermanssonia centrifuga</name>
    <dbReference type="NCBI Taxonomy" id="98765"/>
    <lineage>
        <taxon>Eukaryota</taxon>
        <taxon>Fungi</taxon>
        <taxon>Dikarya</taxon>
        <taxon>Basidiomycota</taxon>
        <taxon>Agaricomycotina</taxon>
        <taxon>Agaricomycetes</taxon>
        <taxon>Polyporales</taxon>
        <taxon>Meruliaceae</taxon>
        <taxon>Hermanssonia</taxon>
    </lineage>
</organism>
<reference evidence="1 2" key="1">
    <citation type="submission" date="2018-02" db="EMBL/GenBank/DDBJ databases">
        <title>Genome sequence of the basidiomycete white-rot fungus Phlebia centrifuga.</title>
        <authorList>
            <person name="Granchi Z."/>
            <person name="Peng M."/>
            <person name="de Vries R.P."/>
            <person name="Hilden K."/>
            <person name="Makela M.R."/>
            <person name="Grigoriev I."/>
            <person name="Riley R."/>
        </authorList>
    </citation>
    <scope>NUCLEOTIDE SEQUENCE [LARGE SCALE GENOMIC DNA]</scope>
    <source>
        <strain evidence="1 2">FBCC195</strain>
    </source>
</reference>
<evidence type="ECO:0000313" key="1">
    <source>
        <dbReference type="EMBL" id="PSR70825.1"/>
    </source>
</evidence>
<comment type="caution">
    <text evidence="1">The sequence shown here is derived from an EMBL/GenBank/DDBJ whole genome shotgun (WGS) entry which is preliminary data.</text>
</comment>
<keyword evidence="2" id="KW-1185">Reference proteome</keyword>